<evidence type="ECO:0000313" key="2">
    <source>
        <dbReference type="Proteomes" id="UP001497444"/>
    </source>
</evidence>
<gene>
    <name evidence="1" type="ORF">CSSPJE1EN1_LOCUS1755</name>
</gene>
<sequence length="96" mass="10706">MDFRSVLCSSQGSRFCCCVAAQGAFAPTDNTRTFTSFISALRWLIDYCYYCSESGFCTFVIARGAAALSRLLNPERIITGVESELRDRLVDGERKI</sequence>
<dbReference type="EMBL" id="OZ020096">
    <property type="protein sequence ID" value="CAK9256277.1"/>
    <property type="molecule type" value="Genomic_DNA"/>
</dbReference>
<accession>A0ABP0VQ28</accession>
<organism evidence="1 2">
    <name type="scientific">Sphagnum jensenii</name>
    <dbReference type="NCBI Taxonomy" id="128206"/>
    <lineage>
        <taxon>Eukaryota</taxon>
        <taxon>Viridiplantae</taxon>
        <taxon>Streptophyta</taxon>
        <taxon>Embryophyta</taxon>
        <taxon>Bryophyta</taxon>
        <taxon>Sphagnophytina</taxon>
        <taxon>Sphagnopsida</taxon>
        <taxon>Sphagnales</taxon>
        <taxon>Sphagnaceae</taxon>
        <taxon>Sphagnum</taxon>
    </lineage>
</organism>
<name>A0ABP0VQ28_9BRYO</name>
<keyword evidence="2" id="KW-1185">Reference proteome</keyword>
<protein>
    <submittedName>
        <fullName evidence="1">Uncharacterized protein</fullName>
    </submittedName>
</protein>
<dbReference type="Proteomes" id="UP001497444">
    <property type="component" value="Chromosome 1"/>
</dbReference>
<proteinExistence type="predicted"/>
<reference evidence="1 2" key="1">
    <citation type="submission" date="2024-02" db="EMBL/GenBank/DDBJ databases">
        <authorList>
            <consortium name="ELIXIR-Norway"/>
            <consortium name="Elixir Norway"/>
        </authorList>
    </citation>
    <scope>NUCLEOTIDE SEQUENCE [LARGE SCALE GENOMIC DNA]</scope>
</reference>
<evidence type="ECO:0000313" key="1">
    <source>
        <dbReference type="EMBL" id="CAK9256277.1"/>
    </source>
</evidence>